<name>A0A3B3SUT4_9TELE</name>
<dbReference type="GO" id="GO:0003007">
    <property type="term" value="P:heart morphogenesis"/>
    <property type="evidence" value="ECO:0007669"/>
    <property type="project" value="TreeGrafter"/>
</dbReference>
<dbReference type="GeneTree" id="ENSGT00530000063712"/>
<dbReference type="Ensembl" id="ENSPKIT00000015352.1">
    <property type="protein sequence ID" value="ENSPKIP00000034439.1"/>
    <property type="gene ID" value="ENSPKIG00000013766.1"/>
</dbReference>
<evidence type="ECO:0000313" key="10">
    <source>
        <dbReference type="Ensembl" id="ENSPKIP00000034439.1"/>
    </source>
</evidence>
<reference evidence="10" key="2">
    <citation type="submission" date="2025-09" db="UniProtKB">
        <authorList>
            <consortium name="Ensembl"/>
        </authorList>
    </citation>
    <scope>IDENTIFICATION</scope>
</reference>
<accession>A0A3B3SUT4</accession>
<dbReference type="PANTHER" id="PTHR20937">
    <property type="entry name" value="IP14615P"/>
    <property type="match status" value="1"/>
</dbReference>
<evidence type="ECO:0000256" key="1">
    <source>
        <dbReference type="ARBA" id="ARBA00004123"/>
    </source>
</evidence>
<evidence type="ECO:0000256" key="5">
    <source>
        <dbReference type="ARBA" id="ARBA00023125"/>
    </source>
</evidence>
<sequence>MSESHHPILGNMDTSALLMNSCAPDQWSHRSSDSEFYSMSSPETISPASSMDLSFSSWCRTPSSVKAACPMDFVGDDVLGSSSACRGVKVGRTRSKNPSKQRQLASEKEKLRMRDLTKALQHLRTYLPPSVAPAGQTLTKIETLRFTIRYISHLMEQLGLSEETLAL</sequence>
<dbReference type="Pfam" id="PF00010">
    <property type="entry name" value="HLH"/>
    <property type="match status" value="1"/>
</dbReference>
<evidence type="ECO:0000256" key="4">
    <source>
        <dbReference type="ARBA" id="ARBA00023015"/>
    </source>
</evidence>
<dbReference type="AlphaFoldDB" id="A0A3B3SUT4"/>
<proteinExistence type="predicted"/>
<evidence type="ECO:0000256" key="7">
    <source>
        <dbReference type="ARBA" id="ARBA00023242"/>
    </source>
</evidence>
<keyword evidence="5" id="KW-0238">DNA-binding</keyword>
<keyword evidence="11" id="KW-1185">Reference proteome</keyword>
<comment type="subcellular location">
    <subcellularLocation>
        <location evidence="1">Nucleus</location>
    </subcellularLocation>
</comment>
<dbReference type="InterPro" id="IPR011598">
    <property type="entry name" value="bHLH_dom"/>
</dbReference>
<evidence type="ECO:0000256" key="2">
    <source>
        <dbReference type="ARBA" id="ARBA00022473"/>
    </source>
</evidence>
<feature type="domain" description="BHLH" evidence="9">
    <location>
        <begin position="100"/>
        <end position="154"/>
    </location>
</feature>
<protein>
    <submittedName>
        <fullName evidence="10">Mesoderm posterior ba</fullName>
    </submittedName>
</protein>
<dbReference type="GO" id="GO:0000978">
    <property type="term" value="F:RNA polymerase II cis-regulatory region sequence-specific DNA binding"/>
    <property type="evidence" value="ECO:0007669"/>
    <property type="project" value="TreeGrafter"/>
</dbReference>
<evidence type="ECO:0000256" key="6">
    <source>
        <dbReference type="ARBA" id="ARBA00023163"/>
    </source>
</evidence>
<keyword evidence="3" id="KW-0914">Notch signaling pathway</keyword>
<feature type="compositionally biased region" description="Basic residues" evidence="8">
    <location>
        <begin position="89"/>
        <end position="99"/>
    </location>
</feature>
<dbReference type="GO" id="GO:0005634">
    <property type="term" value="C:nucleus"/>
    <property type="evidence" value="ECO:0007669"/>
    <property type="project" value="UniProtKB-SubCell"/>
</dbReference>
<keyword evidence="6" id="KW-0804">Transcription</keyword>
<dbReference type="STRING" id="1676925.ENSPKIP00000034439"/>
<organism evidence="10 11">
    <name type="scientific">Paramormyrops kingsleyae</name>
    <dbReference type="NCBI Taxonomy" id="1676925"/>
    <lineage>
        <taxon>Eukaryota</taxon>
        <taxon>Metazoa</taxon>
        <taxon>Chordata</taxon>
        <taxon>Craniata</taxon>
        <taxon>Vertebrata</taxon>
        <taxon>Euteleostomi</taxon>
        <taxon>Actinopterygii</taxon>
        <taxon>Neopterygii</taxon>
        <taxon>Teleostei</taxon>
        <taxon>Osteoglossocephala</taxon>
        <taxon>Osteoglossomorpha</taxon>
        <taxon>Osteoglossiformes</taxon>
        <taxon>Mormyridae</taxon>
        <taxon>Paramormyrops</taxon>
    </lineage>
</organism>
<dbReference type="GO" id="GO:0001707">
    <property type="term" value="P:mesoderm formation"/>
    <property type="evidence" value="ECO:0007669"/>
    <property type="project" value="TreeGrafter"/>
</dbReference>
<dbReference type="PROSITE" id="PS50888">
    <property type="entry name" value="BHLH"/>
    <property type="match status" value="1"/>
</dbReference>
<dbReference type="Gene3D" id="4.10.280.10">
    <property type="entry name" value="Helix-loop-helix DNA-binding domain"/>
    <property type="match status" value="1"/>
</dbReference>
<dbReference type="Proteomes" id="UP000261540">
    <property type="component" value="Unplaced"/>
</dbReference>
<dbReference type="GO" id="GO:0046983">
    <property type="term" value="F:protein dimerization activity"/>
    <property type="evidence" value="ECO:0007669"/>
    <property type="project" value="InterPro"/>
</dbReference>
<keyword evidence="4" id="KW-0805">Transcription regulation</keyword>
<dbReference type="FunFam" id="4.10.280.10:FF:000047">
    <property type="entry name" value="mesoderm posterior protein 1"/>
    <property type="match status" value="1"/>
</dbReference>
<feature type="region of interest" description="Disordered" evidence="8">
    <location>
        <begin position="89"/>
        <end position="109"/>
    </location>
</feature>
<dbReference type="SUPFAM" id="SSF47459">
    <property type="entry name" value="HLH, helix-loop-helix DNA-binding domain"/>
    <property type="match status" value="1"/>
</dbReference>
<dbReference type="InterPro" id="IPR040259">
    <property type="entry name" value="Mesogenin/MesP"/>
</dbReference>
<evidence type="ECO:0000256" key="3">
    <source>
        <dbReference type="ARBA" id="ARBA00022976"/>
    </source>
</evidence>
<dbReference type="SMART" id="SM00353">
    <property type="entry name" value="HLH"/>
    <property type="match status" value="1"/>
</dbReference>
<keyword evidence="7" id="KW-0539">Nucleus</keyword>
<reference evidence="10" key="1">
    <citation type="submission" date="2025-08" db="UniProtKB">
        <authorList>
            <consortium name="Ensembl"/>
        </authorList>
    </citation>
    <scope>IDENTIFICATION</scope>
</reference>
<evidence type="ECO:0000256" key="8">
    <source>
        <dbReference type="SAM" id="MobiDB-lite"/>
    </source>
</evidence>
<dbReference type="InterPro" id="IPR036638">
    <property type="entry name" value="HLH_DNA-bd_sf"/>
</dbReference>
<dbReference type="PANTHER" id="PTHR20937:SF18">
    <property type="entry name" value="BHLH TRANSCRIPTION FACTOR MESP-B-RELATED"/>
    <property type="match status" value="1"/>
</dbReference>
<evidence type="ECO:0000259" key="9">
    <source>
        <dbReference type="PROSITE" id="PS50888"/>
    </source>
</evidence>
<dbReference type="GO" id="GO:0032525">
    <property type="term" value="P:somite rostral/caudal axis specification"/>
    <property type="evidence" value="ECO:0007669"/>
    <property type="project" value="TreeGrafter"/>
</dbReference>
<evidence type="ECO:0000313" key="11">
    <source>
        <dbReference type="Proteomes" id="UP000261540"/>
    </source>
</evidence>
<dbReference type="GO" id="GO:0000981">
    <property type="term" value="F:DNA-binding transcription factor activity, RNA polymerase II-specific"/>
    <property type="evidence" value="ECO:0007669"/>
    <property type="project" value="TreeGrafter"/>
</dbReference>
<keyword evidence="2" id="KW-0217">Developmental protein</keyword>
<dbReference type="GO" id="GO:0007219">
    <property type="term" value="P:Notch signaling pathway"/>
    <property type="evidence" value="ECO:0007669"/>
    <property type="project" value="UniProtKB-KW"/>
</dbReference>